<evidence type="ECO:0000259" key="17">
    <source>
        <dbReference type="PROSITE" id="PS50994"/>
    </source>
</evidence>
<dbReference type="GO" id="GO:0015074">
    <property type="term" value="P:DNA integration"/>
    <property type="evidence" value="ECO:0007669"/>
    <property type="project" value="UniProtKB-KW"/>
</dbReference>
<dbReference type="GO" id="GO:0008270">
    <property type="term" value="F:zinc ion binding"/>
    <property type="evidence" value="ECO:0007669"/>
    <property type="project" value="InterPro"/>
</dbReference>
<evidence type="ECO:0000256" key="10">
    <source>
        <dbReference type="ARBA" id="ARBA00022842"/>
    </source>
</evidence>
<evidence type="ECO:0000256" key="4">
    <source>
        <dbReference type="ARBA" id="ARBA00022722"/>
    </source>
</evidence>
<evidence type="ECO:0000313" key="18">
    <source>
        <dbReference type="EMBL" id="KMQ84481.1"/>
    </source>
</evidence>
<dbReference type="GO" id="GO:0005524">
    <property type="term" value="F:ATP binding"/>
    <property type="evidence" value="ECO:0007669"/>
    <property type="project" value="UniProtKB-KW"/>
</dbReference>
<evidence type="ECO:0000313" key="19">
    <source>
        <dbReference type="Proteomes" id="UP000036403"/>
    </source>
</evidence>
<keyword evidence="10" id="KW-0460">Magnesium</keyword>
<dbReference type="Gene3D" id="3.30.420.10">
    <property type="entry name" value="Ribonuclease H-like superfamily/Ribonuclease H"/>
    <property type="match status" value="1"/>
</dbReference>
<evidence type="ECO:0000256" key="5">
    <source>
        <dbReference type="ARBA" id="ARBA00022723"/>
    </source>
</evidence>
<dbReference type="PROSITE" id="PS50994">
    <property type="entry name" value="INTEGRASE"/>
    <property type="match status" value="1"/>
</dbReference>
<evidence type="ECO:0000256" key="8">
    <source>
        <dbReference type="ARBA" id="ARBA00022801"/>
    </source>
</evidence>
<dbReference type="GO" id="GO:0006508">
    <property type="term" value="P:proteolysis"/>
    <property type="evidence" value="ECO:0007669"/>
    <property type="project" value="UniProtKB-KW"/>
</dbReference>
<keyword evidence="11" id="KW-0229">DNA integration</keyword>
<dbReference type="InterPro" id="IPR036875">
    <property type="entry name" value="Znf_CCHC_sf"/>
</dbReference>
<keyword evidence="14" id="KW-0917">Virion maturation</keyword>
<comment type="function">
    <text evidence="1">The aspartyl protease (PR) mediates the proteolytic cleavages of the Gag and Gag-Pol polyproteins after assembly of the VLP.</text>
</comment>
<feature type="domain" description="Integrase catalytic" evidence="17">
    <location>
        <begin position="491"/>
        <end position="605"/>
    </location>
</feature>
<dbReference type="PANTHER" id="PTHR42648:SF11">
    <property type="entry name" value="TRANSPOSON TY4-P GAG-POL POLYPROTEIN"/>
    <property type="match status" value="1"/>
</dbReference>
<keyword evidence="2" id="KW-1188">Viral release from host cell</keyword>
<evidence type="ECO:0000256" key="16">
    <source>
        <dbReference type="SAM" id="MobiDB-lite"/>
    </source>
</evidence>
<evidence type="ECO:0000256" key="11">
    <source>
        <dbReference type="ARBA" id="ARBA00022908"/>
    </source>
</evidence>
<accession>A0A0J7K2P0</accession>
<dbReference type="InterPro" id="IPR012337">
    <property type="entry name" value="RNaseH-like_sf"/>
</dbReference>
<evidence type="ECO:0000256" key="9">
    <source>
        <dbReference type="ARBA" id="ARBA00022840"/>
    </source>
</evidence>
<dbReference type="GO" id="GO:0003887">
    <property type="term" value="F:DNA-directed DNA polymerase activity"/>
    <property type="evidence" value="ECO:0007669"/>
    <property type="project" value="UniProtKB-KW"/>
</dbReference>
<dbReference type="GO" id="GO:0006310">
    <property type="term" value="P:DNA recombination"/>
    <property type="evidence" value="ECO:0007669"/>
    <property type="project" value="UniProtKB-KW"/>
</dbReference>
<evidence type="ECO:0000256" key="7">
    <source>
        <dbReference type="ARBA" id="ARBA00022759"/>
    </source>
</evidence>
<dbReference type="InterPro" id="IPR036397">
    <property type="entry name" value="RNaseH_sf"/>
</dbReference>
<keyword evidence="19" id="KW-1185">Reference proteome</keyword>
<dbReference type="GO" id="GO:0003964">
    <property type="term" value="F:RNA-directed DNA polymerase activity"/>
    <property type="evidence" value="ECO:0007669"/>
    <property type="project" value="UniProtKB-KW"/>
</dbReference>
<keyword evidence="6" id="KW-0547">Nucleotide-binding</keyword>
<dbReference type="InterPro" id="IPR001584">
    <property type="entry name" value="Integrase_cat-core"/>
</dbReference>
<keyword evidence="13" id="KW-0548">Nucleotidyltransferase</keyword>
<dbReference type="Pfam" id="PF13976">
    <property type="entry name" value="gag_pre-integrs"/>
    <property type="match status" value="1"/>
</dbReference>
<dbReference type="PANTHER" id="PTHR42648">
    <property type="entry name" value="TRANSPOSASE, PUTATIVE-RELATED"/>
    <property type="match status" value="1"/>
</dbReference>
<keyword evidence="3" id="KW-0645">Protease</keyword>
<dbReference type="SUPFAM" id="SSF57756">
    <property type="entry name" value="Retrovirus zinc finger-like domains"/>
    <property type="match status" value="1"/>
</dbReference>
<dbReference type="GO" id="GO:0004519">
    <property type="term" value="F:endonuclease activity"/>
    <property type="evidence" value="ECO:0007669"/>
    <property type="project" value="UniProtKB-KW"/>
</dbReference>
<dbReference type="Pfam" id="PF14223">
    <property type="entry name" value="Retrotran_gag_2"/>
    <property type="match status" value="1"/>
</dbReference>
<dbReference type="Gene3D" id="4.10.60.10">
    <property type="entry name" value="Zinc finger, CCHC-type"/>
    <property type="match status" value="1"/>
</dbReference>
<evidence type="ECO:0000256" key="13">
    <source>
        <dbReference type="ARBA" id="ARBA00022932"/>
    </source>
</evidence>
<dbReference type="Proteomes" id="UP000036403">
    <property type="component" value="Unassembled WGS sequence"/>
</dbReference>
<evidence type="ECO:0000256" key="12">
    <source>
        <dbReference type="ARBA" id="ARBA00022918"/>
    </source>
</evidence>
<dbReference type="GO" id="GO:0008233">
    <property type="term" value="F:peptidase activity"/>
    <property type="evidence" value="ECO:0007669"/>
    <property type="project" value="UniProtKB-KW"/>
</dbReference>
<proteinExistence type="predicted"/>
<keyword evidence="7" id="KW-0255">Endonuclease</keyword>
<dbReference type="InterPro" id="IPR054722">
    <property type="entry name" value="PolX-like_BBD"/>
</dbReference>
<name>A0A0J7K2P0_LASNI</name>
<dbReference type="PaxDb" id="67767-A0A0J7K2P0"/>
<keyword evidence="4" id="KW-0540">Nuclease</keyword>
<evidence type="ECO:0000256" key="3">
    <source>
        <dbReference type="ARBA" id="ARBA00022670"/>
    </source>
</evidence>
<keyword evidence="13" id="KW-0239">DNA-directed DNA polymerase</keyword>
<dbReference type="GO" id="GO:0003676">
    <property type="term" value="F:nucleic acid binding"/>
    <property type="evidence" value="ECO:0007669"/>
    <property type="project" value="InterPro"/>
</dbReference>
<evidence type="ECO:0000256" key="6">
    <source>
        <dbReference type="ARBA" id="ARBA00022741"/>
    </source>
</evidence>
<feature type="region of interest" description="Disordered" evidence="16">
    <location>
        <begin position="583"/>
        <end position="605"/>
    </location>
</feature>
<dbReference type="SUPFAM" id="SSF53098">
    <property type="entry name" value="Ribonuclease H-like"/>
    <property type="match status" value="1"/>
</dbReference>
<keyword evidence="13" id="KW-0808">Transferase</keyword>
<keyword evidence="5" id="KW-0479">Metal-binding</keyword>
<dbReference type="STRING" id="67767.A0A0J7K2P0"/>
<dbReference type="OrthoDB" id="7600563at2759"/>
<dbReference type="EMBL" id="LBMM01016284">
    <property type="protein sequence ID" value="KMQ84481.1"/>
    <property type="molecule type" value="Genomic_DNA"/>
</dbReference>
<reference evidence="18 19" key="1">
    <citation type="submission" date="2015-04" db="EMBL/GenBank/DDBJ databases">
        <title>Lasius niger genome sequencing.</title>
        <authorList>
            <person name="Konorov E.A."/>
            <person name="Nikitin M.A."/>
            <person name="Kirill M.V."/>
            <person name="Chang P."/>
        </authorList>
    </citation>
    <scope>NUCLEOTIDE SEQUENCE [LARGE SCALE GENOMIC DNA]</scope>
    <source>
        <tissue evidence="18">Whole</tissue>
    </source>
</reference>
<comment type="caution">
    <text evidence="18">The sequence shown here is derived from an EMBL/GenBank/DDBJ whole genome shotgun (WGS) entry which is preliminary data.</text>
</comment>
<keyword evidence="9" id="KW-0067">ATP-binding</keyword>
<protein>
    <submittedName>
        <fullName evidence="18">Integrase core domain protein</fullName>
    </submittedName>
</protein>
<evidence type="ECO:0000256" key="14">
    <source>
        <dbReference type="ARBA" id="ARBA00023113"/>
    </source>
</evidence>
<sequence length="605" mass="69389">MEMAETKAFSIHKFNGQNYQLWKRQMEIYMADNKLMPYILGEVARPTVNPEAWLEKDRAAQAFLMRGLELEQLKYITDCKTSAQMWARLQTVHAEKSDQSMQVLLDRFINCKMGEEESIADYIARMTGLAQRLKDMDLEQKDPVVIAKILGSLPARYDNIRTAWYTVPRTDQTIERLTDHLINEETLLNLRSRSENHASEALATNAKKNFNGKPATAYDKNCHSKGKSPRRSGKCNFCHIAGHWARECEKKKKAQQGSRNDESLVAKSKSLDETHAADKAKLLMVDSNNGSEAEDTWYADSGAMELMSFCRHWFKNFKQYSENTYTVKVGDDTHINARGRGNINVKMNYADGTTAVYTMTNVLYVPKLRKNLLSIIKTTERGIKVTFLEGGNRVLFEKNQQLVVDGVRSNNLYRLNMKPLHAAEAQLVTSNSLKLWHERLGHVNYQKLKQIRDRETVEDLQFNDAADSNPFCEGCVYGKQHRKSFPKTARRLSVPGEIFHADLCGKMSTESLGGANYFLLLKDDFSRYCFIYFLKSKTNVLENLKQFYAEVKADGYQIKKLRTDNGLEFCNVEVDEFLQEKSINHETSTPRAPEQNRSNDKTELS</sequence>
<dbReference type="InterPro" id="IPR039537">
    <property type="entry name" value="Retrotran_Ty1/copia-like"/>
</dbReference>
<keyword evidence="8" id="KW-0378">Hydrolase</keyword>
<evidence type="ECO:0000256" key="15">
    <source>
        <dbReference type="ARBA" id="ARBA00023172"/>
    </source>
</evidence>
<evidence type="ECO:0000256" key="1">
    <source>
        <dbReference type="ARBA" id="ARBA00002180"/>
    </source>
</evidence>
<organism evidence="18 19">
    <name type="scientific">Lasius niger</name>
    <name type="common">Black garden ant</name>
    <dbReference type="NCBI Taxonomy" id="67767"/>
    <lineage>
        <taxon>Eukaryota</taxon>
        <taxon>Metazoa</taxon>
        <taxon>Ecdysozoa</taxon>
        <taxon>Arthropoda</taxon>
        <taxon>Hexapoda</taxon>
        <taxon>Insecta</taxon>
        <taxon>Pterygota</taxon>
        <taxon>Neoptera</taxon>
        <taxon>Endopterygota</taxon>
        <taxon>Hymenoptera</taxon>
        <taxon>Apocrita</taxon>
        <taxon>Aculeata</taxon>
        <taxon>Formicoidea</taxon>
        <taxon>Formicidae</taxon>
        <taxon>Formicinae</taxon>
        <taxon>Lasius</taxon>
        <taxon>Lasius</taxon>
    </lineage>
</organism>
<dbReference type="InterPro" id="IPR025724">
    <property type="entry name" value="GAG-pre-integrase_dom"/>
</dbReference>
<gene>
    <name evidence="18" type="ORF">RF55_17671</name>
</gene>
<keyword evidence="12" id="KW-0695">RNA-directed DNA polymerase</keyword>
<dbReference type="Pfam" id="PF22936">
    <property type="entry name" value="Pol_BBD"/>
    <property type="match status" value="1"/>
</dbReference>
<keyword evidence="15" id="KW-0233">DNA recombination</keyword>
<evidence type="ECO:0000256" key="2">
    <source>
        <dbReference type="ARBA" id="ARBA00022612"/>
    </source>
</evidence>
<dbReference type="Pfam" id="PF00665">
    <property type="entry name" value="rve"/>
    <property type="match status" value="1"/>
</dbReference>
<dbReference type="AlphaFoldDB" id="A0A0J7K2P0"/>